<evidence type="ECO:0000313" key="2">
    <source>
        <dbReference type="EMBL" id="TCP21320.1"/>
    </source>
</evidence>
<feature type="chain" id="PRO_5020429870" evidence="1">
    <location>
        <begin position="23"/>
        <end position="516"/>
    </location>
</feature>
<gene>
    <name evidence="2" type="ORF">EV195_12011</name>
</gene>
<sequence length="516" mass="55561">MKKKIVLIFIFSLTFNSIQSQVFPGTPVSGLPSGTTAEINAIPNPVEGIIVYSTDQKILYYYNGTNWVSTSGANWLLSGNASTTTSNFLGTIDDVRMQIRSNNTPILEFGRRQTLGLTQGFPDYTDNNQPLMHLNGNGSTAALQFAAAGASFYKPMFFTTTNGSFRLKGSAGVTDLFEIGSGGPSNDGRLEFIIGDDGAEPIIFKRYDYRNGQFHKELFRVQGSNNTAAAKTRFGVNLNTAEIPVDSDYDDAQSGFNIANSTLQVDGSISKSLDIINSNTTLTEDHYAVVINGNYTITLPNANTCSGREYILKNNTSNTITISNYLNLSNSNTSTIAANSTLNIQSDGTNWQQMNNANSSSGTLTLVDKYNNSDSTITIADFNTNGTLIPLNSVRVSSGSVANTTSDQVQVTESGLYEVSYSVSLRKENGADFSSGGNSSLEVVVCENTNPISNTGSIVTLIGNTNQRYVTASRTVFLNLTAFQSYGIKIREKSINSTGEVVIDGNATGMTLRKIN</sequence>
<evidence type="ECO:0000313" key="3">
    <source>
        <dbReference type="Proteomes" id="UP000294564"/>
    </source>
</evidence>
<dbReference type="EMBL" id="SLXM01000020">
    <property type="protein sequence ID" value="TCP21320.1"/>
    <property type="molecule type" value="Genomic_DNA"/>
</dbReference>
<keyword evidence="3" id="KW-1185">Reference proteome</keyword>
<dbReference type="RefSeq" id="WP_132796073.1">
    <property type="nucleotide sequence ID" value="NZ_SLXM01000020.1"/>
</dbReference>
<keyword evidence="1" id="KW-0732">Signal</keyword>
<feature type="signal peptide" evidence="1">
    <location>
        <begin position="1"/>
        <end position="22"/>
    </location>
</feature>
<dbReference type="AlphaFoldDB" id="A0A4R2NIU2"/>
<name>A0A4R2NIU2_9FLAO</name>
<comment type="caution">
    <text evidence="2">The sequence shown here is derived from an EMBL/GenBank/DDBJ whole genome shotgun (WGS) entry which is preliminary data.</text>
</comment>
<dbReference type="InterPro" id="IPR008983">
    <property type="entry name" value="Tumour_necrosis_fac-like_dom"/>
</dbReference>
<reference evidence="2 3" key="1">
    <citation type="submission" date="2019-03" db="EMBL/GenBank/DDBJ databases">
        <title>Genomic Encyclopedia of Type Strains, Phase IV (KMG-IV): sequencing the most valuable type-strain genomes for metagenomic binning, comparative biology and taxonomic classification.</title>
        <authorList>
            <person name="Goeker M."/>
        </authorList>
    </citation>
    <scope>NUCLEOTIDE SEQUENCE [LARGE SCALE GENOMIC DNA]</scope>
    <source>
        <strain evidence="2 3">DSM 14836</strain>
    </source>
</reference>
<proteinExistence type="predicted"/>
<organism evidence="2 3">
    <name type="scientific">Tenacibaculum skagerrakense</name>
    <dbReference type="NCBI Taxonomy" id="186571"/>
    <lineage>
        <taxon>Bacteria</taxon>
        <taxon>Pseudomonadati</taxon>
        <taxon>Bacteroidota</taxon>
        <taxon>Flavobacteriia</taxon>
        <taxon>Flavobacteriales</taxon>
        <taxon>Flavobacteriaceae</taxon>
        <taxon>Tenacibaculum</taxon>
    </lineage>
</organism>
<protein>
    <submittedName>
        <fullName evidence="2">Uncharacterized protein</fullName>
    </submittedName>
</protein>
<dbReference type="OrthoDB" id="1396884at2"/>
<accession>A0A4R2NIU2</accession>
<evidence type="ECO:0000256" key="1">
    <source>
        <dbReference type="SAM" id="SignalP"/>
    </source>
</evidence>
<dbReference type="Proteomes" id="UP000294564">
    <property type="component" value="Unassembled WGS sequence"/>
</dbReference>
<dbReference type="Gene3D" id="2.60.120.40">
    <property type="match status" value="1"/>
</dbReference>